<evidence type="ECO:0000256" key="4">
    <source>
        <dbReference type="ARBA" id="ARBA00022989"/>
    </source>
</evidence>
<comment type="similarity">
    <text evidence="2 6">Belongs to the tetraspanin (TM4SF) family.</text>
</comment>
<dbReference type="SUPFAM" id="SSF48652">
    <property type="entry name" value="Tetraspanin"/>
    <property type="match status" value="1"/>
</dbReference>
<proteinExistence type="inferred from homology"/>
<dbReference type="CDD" id="cd03127">
    <property type="entry name" value="tetraspanin_LEL"/>
    <property type="match status" value="1"/>
</dbReference>
<dbReference type="PANTHER" id="PTHR19282">
    <property type="entry name" value="TETRASPANIN"/>
    <property type="match status" value="1"/>
</dbReference>
<comment type="subcellular location">
    <subcellularLocation>
        <location evidence="1 6">Membrane</location>
        <topology evidence="1 6">Multi-pass membrane protein</topology>
    </subcellularLocation>
</comment>
<accession>A0ABM0ZZT2</accession>
<evidence type="ECO:0000256" key="5">
    <source>
        <dbReference type="ARBA" id="ARBA00023136"/>
    </source>
</evidence>
<dbReference type="Gene3D" id="1.10.1450.10">
    <property type="entry name" value="Tetraspanin"/>
    <property type="match status" value="1"/>
</dbReference>
<dbReference type="PIRSF" id="PIRSF002419">
    <property type="entry name" value="Tetraspanin"/>
    <property type="match status" value="1"/>
</dbReference>
<dbReference type="PRINTS" id="PR00259">
    <property type="entry name" value="TMFOUR"/>
</dbReference>
<dbReference type="RefSeq" id="XP_012937911.1">
    <property type="nucleotide sequence ID" value="XM_013082457.2"/>
</dbReference>
<reference evidence="8" key="1">
    <citation type="submission" date="2025-08" db="UniProtKB">
        <authorList>
            <consortium name="RefSeq"/>
        </authorList>
    </citation>
    <scope>IDENTIFICATION</scope>
</reference>
<feature type="transmembrane region" description="Helical" evidence="6">
    <location>
        <begin position="220"/>
        <end position="246"/>
    </location>
</feature>
<evidence type="ECO:0000256" key="3">
    <source>
        <dbReference type="ARBA" id="ARBA00022692"/>
    </source>
</evidence>
<protein>
    <recommendedName>
        <fullName evidence="6">Tetraspanin</fullName>
    </recommendedName>
</protein>
<sequence>MGQCTGCLKYILFIFNFAMWLLGCALLSVGIWMKMDDSAQHHVERMNEVVDEEYQISYSAIGGDDLTVTIAYLLIVFGIILIIVTFIGCCGAVRENTCMLIAFAVCLFVLMIALLGVGVWAYLKSDDVDAHTDDLRQTTDQNIHRAIRKYHDDEVSEGFMDAIQGKFRCCGGRKAEDDYGSKALVPLSCNEDTYKIGCSYPYFKYVGQEIEDFLEDRYKIIAGVSLGVAVCLALGLVFTLLLCCIVRKTTVITVN</sequence>
<keyword evidence="7" id="KW-1185">Reference proteome</keyword>
<dbReference type="GeneID" id="101849926"/>
<evidence type="ECO:0000256" key="6">
    <source>
        <dbReference type="RuleBase" id="RU361218"/>
    </source>
</evidence>
<evidence type="ECO:0000313" key="8">
    <source>
        <dbReference type="RefSeq" id="XP_012937911.1"/>
    </source>
</evidence>
<dbReference type="Pfam" id="PF00335">
    <property type="entry name" value="Tetraspanin"/>
    <property type="match status" value="1"/>
</dbReference>
<keyword evidence="5 6" id="KW-0472">Membrane</keyword>
<dbReference type="Proteomes" id="UP000694888">
    <property type="component" value="Unplaced"/>
</dbReference>
<dbReference type="InterPro" id="IPR000301">
    <property type="entry name" value="Tetraspanin_animals"/>
</dbReference>
<feature type="transmembrane region" description="Helical" evidence="6">
    <location>
        <begin position="70"/>
        <end position="93"/>
    </location>
</feature>
<feature type="transmembrane region" description="Helical" evidence="6">
    <location>
        <begin position="100"/>
        <end position="123"/>
    </location>
</feature>
<dbReference type="InterPro" id="IPR008952">
    <property type="entry name" value="Tetraspanin_EC2_sf"/>
</dbReference>
<evidence type="ECO:0000256" key="2">
    <source>
        <dbReference type="ARBA" id="ARBA00006840"/>
    </source>
</evidence>
<organism evidence="7 8">
    <name type="scientific">Aplysia californica</name>
    <name type="common">California sea hare</name>
    <dbReference type="NCBI Taxonomy" id="6500"/>
    <lineage>
        <taxon>Eukaryota</taxon>
        <taxon>Metazoa</taxon>
        <taxon>Spiralia</taxon>
        <taxon>Lophotrochozoa</taxon>
        <taxon>Mollusca</taxon>
        <taxon>Gastropoda</taxon>
        <taxon>Heterobranchia</taxon>
        <taxon>Euthyneura</taxon>
        <taxon>Tectipleura</taxon>
        <taxon>Aplysiida</taxon>
        <taxon>Aplysioidea</taxon>
        <taxon>Aplysiidae</taxon>
        <taxon>Aplysia</taxon>
    </lineage>
</organism>
<name>A0ABM0ZZT2_APLCA</name>
<dbReference type="PANTHER" id="PTHR19282:SF551">
    <property type="entry name" value="RE08073P-RELATED"/>
    <property type="match status" value="1"/>
</dbReference>
<evidence type="ECO:0000313" key="7">
    <source>
        <dbReference type="Proteomes" id="UP000694888"/>
    </source>
</evidence>
<keyword evidence="4 6" id="KW-1133">Transmembrane helix</keyword>
<evidence type="ECO:0000256" key="1">
    <source>
        <dbReference type="ARBA" id="ARBA00004141"/>
    </source>
</evidence>
<dbReference type="InterPro" id="IPR018499">
    <property type="entry name" value="Tetraspanin/Peripherin"/>
</dbReference>
<keyword evidence="3 6" id="KW-0812">Transmembrane</keyword>
<gene>
    <name evidence="8" type="primary">LOC101849926</name>
</gene>
<feature type="transmembrane region" description="Helical" evidence="6">
    <location>
        <begin position="12"/>
        <end position="33"/>
    </location>
</feature>